<organism evidence="10 11">
    <name type="scientific">Diversispora eburnea</name>
    <dbReference type="NCBI Taxonomy" id="1213867"/>
    <lineage>
        <taxon>Eukaryota</taxon>
        <taxon>Fungi</taxon>
        <taxon>Fungi incertae sedis</taxon>
        <taxon>Mucoromycota</taxon>
        <taxon>Glomeromycotina</taxon>
        <taxon>Glomeromycetes</taxon>
        <taxon>Diversisporales</taxon>
        <taxon>Diversisporaceae</taxon>
        <taxon>Diversispora</taxon>
    </lineage>
</organism>
<comment type="caution">
    <text evidence="10">The sequence shown here is derived from an EMBL/GenBank/DDBJ whole genome shotgun (WGS) entry which is preliminary data.</text>
</comment>
<dbReference type="InterPro" id="IPR057941">
    <property type="entry name" value="TPR_TNPO3_IPO13_2nd"/>
</dbReference>
<dbReference type="InterPro" id="IPR048685">
    <property type="entry name" value="COG3_C"/>
</dbReference>
<evidence type="ECO:0000313" key="11">
    <source>
        <dbReference type="Proteomes" id="UP000789706"/>
    </source>
</evidence>
<dbReference type="GO" id="GO:0006886">
    <property type="term" value="P:intracellular protein transport"/>
    <property type="evidence" value="ECO:0007669"/>
    <property type="project" value="InterPro"/>
</dbReference>
<dbReference type="Pfam" id="PF04136">
    <property type="entry name" value="COG3_N"/>
    <property type="match status" value="1"/>
</dbReference>
<reference evidence="10" key="1">
    <citation type="submission" date="2021-06" db="EMBL/GenBank/DDBJ databases">
        <authorList>
            <person name="Kallberg Y."/>
            <person name="Tangrot J."/>
            <person name="Rosling A."/>
        </authorList>
    </citation>
    <scope>NUCLEOTIDE SEQUENCE</scope>
    <source>
        <strain evidence="10">AZ414A</strain>
    </source>
</reference>
<dbReference type="Proteomes" id="UP000789706">
    <property type="component" value="Unassembled WGS sequence"/>
</dbReference>
<protein>
    <recommendedName>
        <fullName evidence="3">Conserved oligomeric Golgi complex subunit 3</fullName>
    </recommendedName>
    <alternativeName>
        <fullName evidence="8">Component of oligomeric Golgi complex 3</fullName>
    </alternativeName>
</protein>
<dbReference type="GO" id="GO:0017119">
    <property type="term" value="C:Golgi transport complex"/>
    <property type="evidence" value="ECO:0007669"/>
    <property type="project" value="TreeGrafter"/>
</dbReference>
<keyword evidence="6" id="KW-0333">Golgi apparatus</keyword>
<dbReference type="InterPro" id="IPR016024">
    <property type="entry name" value="ARM-type_fold"/>
</dbReference>
<dbReference type="InterPro" id="IPR007265">
    <property type="entry name" value="COG_su3"/>
</dbReference>
<dbReference type="GO" id="GO:0031267">
    <property type="term" value="F:small GTPase binding"/>
    <property type="evidence" value="ECO:0007669"/>
    <property type="project" value="InterPro"/>
</dbReference>
<gene>
    <name evidence="10" type="ORF">DEBURN_LOCUS3005</name>
</gene>
<dbReference type="GO" id="GO:0006891">
    <property type="term" value="P:intra-Golgi vesicle-mediated transport"/>
    <property type="evidence" value="ECO:0007669"/>
    <property type="project" value="TreeGrafter"/>
</dbReference>
<dbReference type="GO" id="GO:0007030">
    <property type="term" value="P:Golgi organization"/>
    <property type="evidence" value="ECO:0007669"/>
    <property type="project" value="TreeGrafter"/>
</dbReference>
<keyword evidence="4" id="KW-0813">Transport</keyword>
<dbReference type="Pfam" id="PF20671">
    <property type="entry name" value="COG3_C"/>
    <property type="match status" value="1"/>
</dbReference>
<dbReference type="EMBL" id="CAJVPK010000179">
    <property type="protein sequence ID" value="CAG8467805.1"/>
    <property type="molecule type" value="Genomic_DNA"/>
</dbReference>
<name>A0A9N8VVC3_9GLOM</name>
<dbReference type="InterPro" id="IPR058537">
    <property type="entry name" value="TPR_TNPO3_IPO13_4th"/>
</dbReference>
<comment type="subcellular location">
    <subcellularLocation>
        <location evidence="1">Golgi apparatus membrane</location>
        <topology evidence="1">Peripheral membrane protein</topology>
    </subcellularLocation>
</comment>
<dbReference type="InterPro" id="IPR011989">
    <property type="entry name" value="ARM-like"/>
</dbReference>
<comment type="similarity">
    <text evidence="2">Belongs to the COG3 family.</text>
</comment>
<dbReference type="InterPro" id="IPR001494">
    <property type="entry name" value="Importin-beta_N"/>
</dbReference>
<keyword evidence="11" id="KW-1185">Reference proteome</keyword>
<evidence type="ECO:0000256" key="3">
    <source>
        <dbReference type="ARBA" id="ARBA00020976"/>
    </source>
</evidence>
<evidence type="ECO:0000256" key="4">
    <source>
        <dbReference type="ARBA" id="ARBA00022448"/>
    </source>
</evidence>
<dbReference type="OrthoDB" id="435593at2759"/>
<accession>A0A9N8VVC3</accession>
<evidence type="ECO:0000256" key="2">
    <source>
        <dbReference type="ARBA" id="ARBA00009936"/>
    </source>
</evidence>
<dbReference type="SUPFAM" id="SSF48371">
    <property type="entry name" value="ARM repeat"/>
    <property type="match status" value="1"/>
</dbReference>
<dbReference type="PROSITE" id="PS50166">
    <property type="entry name" value="IMPORTIN_B_NT"/>
    <property type="match status" value="1"/>
</dbReference>
<evidence type="ECO:0000256" key="5">
    <source>
        <dbReference type="ARBA" id="ARBA00022927"/>
    </source>
</evidence>
<keyword evidence="7" id="KW-0472">Membrane</keyword>
<evidence type="ECO:0000259" key="9">
    <source>
        <dbReference type="PROSITE" id="PS50166"/>
    </source>
</evidence>
<dbReference type="InterPro" id="IPR048320">
    <property type="entry name" value="COG3_N"/>
</dbReference>
<dbReference type="PANTHER" id="PTHR13302">
    <property type="entry name" value="CONSERVED OLIGOMERIC GOLGI COMPLEX COMPONENT 3"/>
    <property type="match status" value="1"/>
</dbReference>
<keyword evidence="5" id="KW-0653">Protein transport</keyword>
<dbReference type="Pfam" id="PF24138">
    <property type="entry name" value="TPR_TNPO3_IPO13_2nd"/>
    <property type="match status" value="1"/>
</dbReference>
<evidence type="ECO:0000256" key="6">
    <source>
        <dbReference type="ARBA" id="ARBA00023034"/>
    </source>
</evidence>
<evidence type="ECO:0000256" key="7">
    <source>
        <dbReference type="ARBA" id="ARBA00023136"/>
    </source>
</evidence>
<dbReference type="InterPro" id="IPR057942">
    <property type="entry name" value="TPR_TNPO3_IPO13_3rd"/>
</dbReference>
<dbReference type="Gene3D" id="1.25.10.10">
    <property type="entry name" value="Leucine-rich Repeat Variant"/>
    <property type="match status" value="2"/>
</dbReference>
<feature type="domain" description="Importin N-terminal" evidence="9">
    <location>
        <begin position="27"/>
        <end position="95"/>
    </location>
</feature>
<dbReference type="GO" id="GO:0005801">
    <property type="term" value="C:cis-Golgi network"/>
    <property type="evidence" value="ECO:0007669"/>
    <property type="project" value="InterPro"/>
</dbReference>
<dbReference type="Pfam" id="PF03810">
    <property type="entry name" value="IBN_N"/>
    <property type="match status" value="1"/>
</dbReference>
<dbReference type="Pfam" id="PF24140">
    <property type="entry name" value="TPR_TNPO3_IPO13_3rd"/>
    <property type="match status" value="1"/>
</dbReference>
<evidence type="ECO:0000256" key="8">
    <source>
        <dbReference type="ARBA" id="ARBA00031339"/>
    </source>
</evidence>
<dbReference type="GO" id="GO:0000139">
    <property type="term" value="C:Golgi membrane"/>
    <property type="evidence" value="ECO:0007669"/>
    <property type="project" value="UniProtKB-SubCell"/>
</dbReference>
<evidence type="ECO:0000313" key="10">
    <source>
        <dbReference type="EMBL" id="CAG8467805.1"/>
    </source>
</evidence>
<sequence length="1736" mass="199402">MTDTTEAFLTEVNALYNSRDKARREQADTWLQAFQKTPEAWAISNQMLRSPHSTPETARHFAARTFRQKITLDLHQLDSAARISLRDSLLEILYQYHDGPRNIVTQICLSLAALALQMPEWQNVLPQLTELYVFECLESWLYSGDIAISNLENNPFLVISFDALQSVELFDVAVDVVCRIISETREIPDSMPVIEKIYPRLLPLRDSLKIAIEEDDEDKVRGYCRIFTQAGESYLELIVQHAEAFQSIVESIAECTAYHETEIVKITFYFWHRLADTLFESDHSRIKEKFKPIFSNLVDIMIKHLHYPKDLSTWSAEKRDEFREFRHVMGGVLKDCCIVAGSQECLSRPYNILTNLLMNTTNRSTIEWQEIEAPLFSLRAMGSEISDDEDIVLPQIMQLMQQLPDHPKLRYAATLVISRYSFWTRNHSQFIPYQLHFISSGFDDDEVAAASALALKYLCKDCSELLVEYLPQLHPFYLNVSKKLHGADLYEVTEAVTHVIAAVPTTELLKALQMFCFPIAQGLHELANKGASATEKEIKNACDQLEQFSIILRVIADRRENEETIDITTDQAHPCISIIQELWPVFDLLLLSFGADPHLSESLCKCFKYCAVLYPIDFRPLLPELMERLITAFDQTCLSCYVWAAGKCVREHSSGEGNEATLALLTFIERFSVTMFKLLADKKPDEIPDVVEDYFRTIIAFVECAPLTLSHSALFPSILGAGLTCLAVEQQDALHAVLLFFNKLLSFIVKERKSQIHPSSRNISHIPTSPTSMGFNSNILTLETVLRQHGSTLIDHMIRGLIYTFPRDFQQSYVDDILVSLAKVFPQDCQQWILEVIQHLQDVNCTSDMKNSFIREYNLAVQNQDWLKLRRTTNDFVAIFRRRYLASRELSSKLSEELSYNGSEPNELKIRNDSFEINSIVKTITLEEWESKTQLTETQKQSVLELQDACTELPLPDGFFSDFGAGTPQRTSSPTAISVKENFKLSPNLRSTPSPSPLPKSRSTMNLEFQPDVAASVNTSDANHGIPQPIETTQQFFDWFARMETDMEKDQEDVYRNFLGVVTLYRQVCDTFLEQIDNTVKLFNDLDGNFKFVEERTKAMQTACEKLLEEQNNLTSLADAMASKLAYYNELEPTSKLFSSQIDNICEQPNFIPILTKLDECIEHMQSNLRYRDSELYLMKFKNCMTQGMNLIKVHFIGTIKGLGIEISKTNNQTLNTTTEAALFYTKFRAVAPKLTGLMREIEKRCLLYPEYNSLLHDCYNAYFSVRQQLLIPAIYSKITELGSDEYSLFYDFFSTGEDDLYYMYDYLRPRIIQEAKIETLSELCLILISHINRDVNNINEGQGQGLQFSHLIRNVLQDAQQRLVFRVQTYIRSKIQNFIPQPIDLDYPDKLKKENIQLPSTDIEPTVDIETKVSISPSSPAILEVYQDNDDVESEVSNSPNSPTLLTNVDEIDANNSGWFPTLHRTLWILSKLYQCVNPSIFDDIAQEVVLLCLHSLLSASDIITKKHLLILKEQIASFDTQFVHEEKDLDFSLITGALGELLQNKYSILSPTKLIGLASKGIPKVVENRIDSKQVKKIDKELKRICEDFIFDSSKAAIEPLSSFLVKVSAFRLRNDLKAVHHQTLLKNQKFAQPAKIIDVYDDFQETVKKRLRYIIPKMSEYLDDRKTESVLLKPMQKHILDTYQAFYDILQNENFELGKFPKALGDIDKVKERVRAEWFWEEEQNKEIRIDNN</sequence>
<dbReference type="PANTHER" id="PTHR13302:SF8">
    <property type="entry name" value="CONSERVED OLIGOMERIC GOLGI COMPLEX SUBUNIT 3"/>
    <property type="match status" value="1"/>
</dbReference>
<dbReference type="SMART" id="SM00913">
    <property type="entry name" value="IBN_N"/>
    <property type="match status" value="1"/>
</dbReference>
<evidence type="ECO:0000256" key="1">
    <source>
        <dbReference type="ARBA" id="ARBA00004395"/>
    </source>
</evidence>
<dbReference type="Pfam" id="PF24139">
    <property type="entry name" value="TPR_TNPO3_IPO13_4th"/>
    <property type="match status" value="1"/>
</dbReference>
<proteinExistence type="inferred from homology"/>